<dbReference type="OrthoDB" id="8446103at2"/>
<evidence type="ECO:0000256" key="1">
    <source>
        <dbReference type="SAM" id="Phobius"/>
    </source>
</evidence>
<feature type="transmembrane region" description="Helical" evidence="1">
    <location>
        <begin position="106"/>
        <end position="125"/>
    </location>
</feature>
<sequence>MSRLTVFLARFIGLFTVLLIAALLVRGSAIVETAISDKPLMFTYAIISIALGLAMVLGHNVWSGGALPVVVTLVGWLILAKGLLLLFLTPEALIRQFERMQYGEHIYLYLAPTLVLGLYLIWAGFTAPTSRRL</sequence>
<organism evidence="2 3">
    <name type="scientific">Bradyrhizobium lablabi</name>
    <dbReference type="NCBI Taxonomy" id="722472"/>
    <lineage>
        <taxon>Bacteria</taxon>
        <taxon>Pseudomonadati</taxon>
        <taxon>Pseudomonadota</taxon>
        <taxon>Alphaproteobacteria</taxon>
        <taxon>Hyphomicrobiales</taxon>
        <taxon>Nitrobacteraceae</taxon>
        <taxon>Bradyrhizobium</taxon>
    </lineage>
</organism>
<keyword evidence="1" id="KW-0812">Transmembrane</keyword>
<reference evidence="2 3" key="1">
    <citation type="submission" date="2016-10" db="EMBL/GenBank/DDBJ databases">
        <authorList>
            <person name="de Groot N.N."/>
        </authorList>
    </citation>
    <scope>NUCLEOTIDE SEQUENCE [LARGE SCALE GENOMIC DNA]</scope>
    <source>
        <strain evidence="2 3">GAS522</strain>
    </source>
</reference>
<gene>
    <name evidence="2" type="ORF">SAMN05444171_1029</name>
</gene>
<keyword evidence="1" id="KW-0472">Membrane</keyword>
<feature type="transmembrane region" description="Helical" evidence="1">
    <location>
        <begin position="6"/>
        <end position="29"/>
    </location>
</feature>
<dbReference type="RefSeq" id="WP_079587730.1">
    <property type="nucleotide sequence ID" value="NZ_FNTI01000001.1"/>
</dbReference>
<protein>
    <submittedName>
        <fullName evidence="2">Uncharacterized protein</fullName>
    </submittedName>
</protein>
<evidence type="ECO:0000313" key="3">
    <source>
        <dbReference type="Proteomes" id="UP000183208"/>
    </source>
</evidence>
<dbReference type="EMBL" id="FNTI01000001">
    <property type="protein sequence ID" value="SEC27027.1"/>
    <property type="molecule type" value="Genomic_DNA"/>
</dbReference>
<feature type="transmembrane region" description="Helical" evidence="1">
    <location>
        <begin position="41"/>
        <end position="62"/>
    </location>
</feature>
<feature type="transmembrane region" description="Helical" evidence="1">
    <location>
        <begin position="74"/>
        <end position="94"/>
    </location>
</feature>
<dbReference type="AlphaFoldDB" id="A0A1M7LYN8"/>
<name>A0A1M7LYN8_9BRAD</name>
<evidence type="ECO:0000313" key="2">
    <source>
        <dbReference type="EMBL" id="SEC27027.1"/>
    </source>
</evidence>
<keyword evidence="1" id="KW-1133">Transmembrane helix</keyword>
<proteinExistence type="predicted"/>
<dbReference type="Proteomes" id="UP000183208">
    <property type="component" value="Unassembled WGS sequence"/>
</dbReference>
<accession>A0A1M7LYN8</accession>